<evidence type="ECO:0000313" key="1">
    <source>
        <dbReference type="EMBL" id="GMN56810.1"/>
    </source>
</evidence>
<sequence length="145" mass="16679">MREVSKEDLNLPTLEALQENRGSQFVVANQRLPTWFLLSKDETGEHERLKRAPTFRESTSSDHVIKRLEQAKGIHEFEPVSSNIARRGVSIDSCLNGLPRLRFRGHVWTYTLRYLEAEALDEAEAKKSSEKHCKGNVFQFPPSKQ</sequence>
<dbReference type="Proteomes" id="UP001187192">
    <property type="component" value="Unassembled WGS sequence"/>
</dbReference>
<dbReference type="AlphaFoldDB" id="A0AA88APR5"/>
<dbReference type="EMBL" id="BTGU01000066">
    <property type="protein sequence ID" value="GMN56810.1"/>
    <property type="molecule type" value="Genomic_DNA"/>
</dbReference>
<evidence type="ECO:0000313" key="2">
    <source>
        <dbReference type="Proteomes" id="UP001187192"/>
    </source>
</evidence>
<gene>
    <name evidence="1" type="ORF">TIFTF001_025920</name>
</gene>
<proteinExistence type="predicted"/>
<organism evidence="1 2">
    <name type="scientific">Ficus carica</name>
    <name type="common">Common fig</name>
    <dbReference type="NCBI Taxonomy" id="3494"/>
    <lineage>
        <taxon>Eukaryota</taxon>
        <taxon>Viridiplantae</taxon>
        <taxon>Streptophyta</taxon>
        <taxon>Embryophyta</taxon>
        <taxon>Tracheophyta</taxon>
        <taxon>Spermatophyta</taxon>
        <taxon>Magnoliopsida</taxon>
        <taxon>eudicotyledons</taxon>
        <taxon>Gunneridae</taxon>
        <taxon>Pentapetalae</taxon>
        <taxon>rosids</taxon>
        <taxon>fabids</taxon>
        <taxon>Rosales</taxon>
        <taxon>Moraceae</taxon>
        <taxon>Ficeae</taxon>
        <taxon>Ficus</taxon>
    </lineage>
</organism>
<accession>A0AA88APR5</accession>
<name>A0AA88APR5_FICCA</name>
<reference evidence="1" key="1">
    <citation type="submission" date="2023-07" db="EMBL/GenBank/DDBJ databases">
        <title>draft genome sequence of fig (Ficus carica).</title>
        <authorList>
            <person name="Takahashi T."/>
            <person name="Nishimura K."/>
        </authorList>
    </citation>
    <scope>NUCLEOTIDE SEQUENCE</scope>
</reference>
<keyword evidence="2" id="KW-1185">Reference proteome</keyword>
<comment type="caution">
    <text evidence="1">The sequence shown here is derived from an EMBL/GenBank/DDBJ whole genome shotgun (WGS) entry which is preliminary data.</text>
</comment>
<protein>
    <submittedName>
        <fullName evidence="1">Uncharacterized protein</fullName>
    </submittedName>
</protein>